<organism evidence="1 2">
    <name type="scientific">Bacillus phage 019DV002</name>
    <dbReference type="NCBI Taxonomy" id="2601653"/>
    <lineage>
        <taxon>Viruses</taxon>
        <taxon>Duplodnaviria</taxon>
        <taxon>Heunggongvirae</taxon>
        <taxon>Uroviricota</taxon>
        <taxon>Caudoviricetes</taxon>
        <taxon>Ehrlichviridae</taxon>
        <taxon>Gettysburgvirus</taxon>
        <taxon>Gettysburgvirus gv019DV002</taxon>
    </lineage>
</organism>
<name>A0A5J6T5Z8_9CAUD</name>
<evidence type="ECO:0000313" key="1">
    <source>
        <dbReference type="EMBL" id="QFG05161.1"/>
    </source>
</evidence>
<dbReference type="Proteomes" id="UP000325508">
    <property type="component" value="Segment"/>
</dbReference>
<protein>
    <submittedName>
        <fullName evidence="1">Major capsid protein</fullName>
    </submittedName>
</protein>
<dbReference type="InterPro" id="IPR053738">
    <property type="entry name" value="Lambda_capsid_assembly"/>
</dbReference>
<sequence>MADIALGQHPLLRKKFIDRRINGLVENQFVADQLFTKINVDALAIEYAVEDTDVQENRKEKLDPVGEIGERSGYPRVGISEAQKTQMIRKYGLEAVITYEMQKFGQGANGAIERRLRKLATNVRGMVDEMAYNVATNSYTIGNGIQGLDKGGVDPWTDPTNGAENMIADLVNARTAGRKYGYSLDTIVMNPEQEAQFLKNKNIRDAFRQNDTDVALLRGYIGDFLGFSFIVDEKFKENNLLIVQKKQIGDIADAESLNTQVYNEEANEHTVVRAKRFTTAYLTDPKAVYLLKNFNA</sequence>
<dbReference type="Pfam" id="PF25209">
    <property type="entry name" value="Phage_capsid_4"/>
    <property type="match status" value="1"/>
</dbReference>
<evidence type="ECO:0000313" key="2">
    <source>
        <dbReference type="Proteomes" id="UP000325508"/>
    </source>
</evidence>
<proteinExistence type="predicted"/>
<gene>
    <name evidence="1" type="primary">17</name>
    <name evidence="1" type="ORF">019DV002_17</name>
</gene>
<keyword evidence="2" id="KW-1185">Reference proteome</keyword>
<accession>A0A5J6T5Z8</accession>
<reference evidence="1 2" key="1">
    <citation type="submission" date="2019-07" db="EMBL/GenBank/DDBJ databases">
        <authorList>
            <person name="Loney R.E."/>
            <person name="Krukonis G.P."/>
            <person name="Delesalle V.A."/>
        </authorList>
    </citation>
    <scope>NUCLEOTIDE SEQUENCE [LARGE SCALE GENOMIC DNA]</scope>
</reference>
<dbReference type="EMBL" id="MN176220">
    <property type="protein sequence ID" value="QFG05161.1"/>
    <property type="molecule type" value="Genomic_DNA"/>
</dbReference>
<dbReference type="SUPFAM" id="SSF56563">
    <property type="entry name" value="Major capsid protein gp5"/>
    <property type="match status" value="1"/>
</dbReference>
<dbReference type="Gene3D" id="3.90.1690.10">
    <property type="entry name" value="phage-related protein like domain"/>
    <property type="match status" value="1"/>
</dbReference>